<keyword evidence="9 19" id="KW-0732">Signal</keyword>
<evidence type="ECO:0000256" key="11">
    <source>
        <dbReference type="ARBA" id="ARBA00022989"/>
    </source>
</evidence>
<evidence type="ECO:0000256" key="7">
    <source>
        <dbReference type="ARBA" id="ARBA00022448"/>
    </source>
</evidence>
<dbReference type="Proteomes" id="UP000694865">
    <property type="component" value="Unplaced"/>
</dbReference>
<evidence type="ECO:0000256" key="5">
    <source>
        <dbReference type="ARBA" id="ARBA00005363"/>
    </source>
</evidence>
<keyword evidence="10" id="KW-0653">Protein transport</keyword>
<evidence type="ECO:0000256" key="9">
    <source>
        <dbReference type="ARBA" id="ARBA00022729"/>
    </source>
</evidence>
<evidence type="ECO:0000256" key="1">
    <source>
        <dbReference type="ARBA" id="ARBA00004304"/>
    </source>
</evidence>
<keyword evidence="21" id="KW-1185">Reference proteome</keyword>
<evidence type="ECO:0000256" key="12">
    <source>
        <dbReference type="ARBA" id="ARBA00023006"/>
    </source>
</evidence>
<keyword evidence="7" id="KW-0813">Transport</keyword>
<sequence length="244" mass="26125">MILTSLATVTFVLITDVIAEECKFINSCSCKLSNGGVIDLSPLANTDGTARFANVLGDDLNTYSYNPCFGFTEESDCTDVACCQESYMLYYNCGTQDSASFSMQGNDVTITYKGTGTVDPLERTSKVKLICTPGGITDTLHAYGSADFSTNYDFDLSSKYCCPIDGGNGGLSAGSVLCIIAVVLVVVYLIGGILFNKFIRHAEGSDVIPNKQFWAALPALIKDGFLFAISPCRKGSSPYSSIDY</sequence>
<keyword evidence="15 18" id="KW-0472">Membrane</keyword>
<dbReference type="InterPro" id="IPR044865">
    <property type="entry name" value="MRH_dom"/>
</dbReference>
<accession>A0ABM0MGF7</accession>
<keyword evidence="11 18" id="KW-1133">Transmembrane helix</keyword>
<dbReference type="GeneID" id="102807910"/>
<keyword evidence="14" id="KW-0496">Mitochondrion</keyword>
<evidence type="ECO:0000313" key="22">
    <source>
        <dbReference type="RefSeq" id="XP_006819098.1"/>
    </source>
</evidence>
<dbReference type="SUPFAM" id="SSF50911">
    <property type="entry name" value="Mannose 6-phosphate receptor domain"/>
    <property type="match status" value="1"/>
</dbReference>
<evidence type="ECO:0000313" key="21">
    <source>
        <dbReference type="Proteomes" id="UP000694865"/>
    </source>
</evidence>
<evidence type="ECO:0000256" key="6">
    <source>
        <dbReference type="ARBA" id="ARBA00013776"/>
    </source>
</evidence>
<keyword evidence="13" id="KW-0333">Golgi apparatus</keyword>
<evidence type="ECO:0000259" key="20">
    <source>
        <dbReference type="PROSITE" id="PS51914"/>
    </source>
</evidence>
<protein>
    <recommendedName>
        <fullName evidence="6">Autophagy-related protein 27</fullName>
    </recommendedName>
</protein>
<reference evidence="22" key="1">
    <citation type="submission" date="2025-08" db="UniProtKB">
        <authorList>
            <consortium name="RefSeq"/>
        </authorList>
    </citation>
    <scope>IDENTIFICATION</scope>
    <source>
        <tissue evidence="22">Testes</tissue>
    </source>
</reference>
<feature type="domain" description="MRH" evidence="20">
    <location>
        <begin position="20"/>
        <end position="164"/>
    </location>
</feature>
<proteinExistence type="inferred from homology"/>
<evidence type="ECO:0000256" key="15">
    <source>
        <dbReference type="ARBA" id="ARBA00023136"/>
    </source>
</evidence>
<dbReference type="PANTHER" id="PTHR15071:SF0">
    <property type="entry name" value="MANNOSE 6-PHOSPHATE RECEPTOR-LIKE PROTEIN 1"/>
    <property type="match status" value="1"/>
</dbReference>
<dbReference type="PROSITE" id="PS51914">
    <property type="entry name" value="MRH"/>
    <property type="match status" value="1"/>
</dbReference>
<dbReference type="Gene3D" id="2.70.130.10">
    <property type="entry name" value="Mannose-6-phosphate receptor binding domain"/>
    <property type="match status" value="1"/>
</dbReference>
<feature type="signal peptide" evidence="19">
    <location>
        <begin position="1"/>
        <end position="19"/>
    </location>
</feature>
<dbReference type="Pfam" id="PF09451">
    <property type="entry name" value="ATG27"/>
    <property type="match status" value="1"/>
</dbReference>
<evidence type="ECO:0000256" key="8">
    <source>
        <dbReference type="ARBA" id="ARBA00022692"/>
    </source>
</evidence>
<feature type="transmembrane region" description="Helical" evidence="18">
    <location>
        <begin position="171"/>
        <end position="195"/>
    </location>
</feature>
<name>A0ABM0MGF7_SACKO</name>
<gene>
    <name evidence="22" type="primary">LOC102807910</name>
</gene>
<evidence type="ECO:0000256" key="17">
    <source>
        <dbReference type="ARBA" id="ARBA00023329"/>
    </source>
</evidence>
<comment type="subcellular location">
    <subcellularLocation>
        <location evidence="2">Cytoplasmic vesicle membrane</location>
        <topology evidence="2">Single-pass type I membrane protein</topology>
    </subcellularLocation>
    <subcellularLocation>
        <location evidence="3">Golgi apparatus membrane</location>
    </subcellularLocation>
    <subcellularLocation>
        <location evidence="1">Mitochondrion membrane</location>
        <topology evidence="1">Single-pass membrane protein</topology>
    </subcellularLocation>
    <subcellularLocation>
        <location evidence="4">Preautophagosomal structure membrane</location>
        <topology evidence="4">Single-pass type I membrane protein</topology>
    </subcellularLocation>
</comment>
<evidence type="ECO:0000256" key="3">
    <source>
        <dbReference type="ARBA" id="ARBA00004394"/>
    </source>
</evidence>
<evidence type="ECO:0000256" key="4">
    <source>
        <dbReference type="ARBA" id="ARBA00004472"/>
    </source>
</evidence>
<dbReference type="RefSeq" id="XP_006819098.1">
    <property type="nucleotide sequence ID" value="XM_006819035.1"/>
</dbReference>
<dbReference type="InterPro" id="IPR018939">
    <property type="entry name" value="Autophagy-rel_prot_27"/>
</dbReference>
<evidence type="ECO:0000256" key="10">
    <source>
        <dbReference type="ARBA" id="ARBA00022927"/>
    </source>
</evidence>
<evidence type="ECO:0000256" key="18">
    <source>
        <dbReference type="SAM" id="Phobius"/>
    </source>
</evidence>
<dbReference type="PANTHER" id="PTHR15071">
    <property type="entry name" value="MANNOSE-6-PHOSPHATE RECEPTOR FAMILY MEMBER"/>
    <property type="match status" value="1"/>
</dbReference>
<keyword evidence="8 18" id="KW-0812">Transmembrane</keyword>
<evidence type="ECO:0000256" key="14">
    <source>
        <dbReference type="ARBA" id="ARBA00023128"/>
    </source>
</evidence>
<feature type="chain" id="PRO_5047432714" description="Autophagy-related protein 27" evidence="19">
    <location>
        <begin position="20"/>
        <end position="244"/>
    </location>
</feature>
<organism evidence="21 22">
    <name type="scientific">Saccoglossus kowalevskii</name>
    <name type="common">Acorn worm</name>
    <dbReference type="NCBI Taxonomy" id="10224"/>
    <lineage>
        <taxon>Eukaryota</taxon>
        <taxon>Metazoa</taxon>
        <taxon>Hemichordata</taxon>
        <taxon>Enteropneusta</taxon>
        <taxon>Harrimaniidae</taxon>
        <taxon>Saccoglossus</taxon>
    </lineage>
</organism>
<evidence type="ECO:0000256" key="13">
    <source>
        <dbReference type="ARBA" id="ARBA00023034"/>
    </source>
</evidence>
<evidence type="ECO:0000256" key="19">
    <source>
        <dbReference type="SAM" id="SignalP"/>
    </source>
</evidence>
<keyword evidence="17" id="KW-0968">Cytoplasmic vesicle</keyword>
<dbReference type="InterPro" id="IPR009011">
    <property type="entry name" value="Man6P_isomerase_rcpt-bd_dom_sf"/>
</dbReference>
<comment type="similarity">
    <text evidence="5">Belongs to the ATG27 family.</text>
</comment>
<keyword evidence="12" id="KW-0072">Autophagy</keyword>
<evidence type="ECO:0000256" key="2">
    <source>
        <dbReference type="ARBA" id="ARBA00004358"/>
    </source>
</evidence>
<keyword evidence="16" id="KW-1015">Disulfide bond</keyword>
<evidence type="ECO:0000256" key="16">
    <source>
        <dbReference type="ARBA" id="ARBA00023157"/>
    </source>
</evidence>